<gene>
    <name evidence="3" type="ORF">P0Y55_14055</name>
</gene>
<evidence type="ECO:0000313" key="3">
    <source>
        <dbReference type="EMBL" id="WEK53693.1"/>
    </source>
</evidence>
<feature type="compositionally biased region" description="Low complexity" evidence="1">
    <location>
        <begin position="96"/>
        <end position="109"/>
    </location>
</feature>
<dbReference type="InterPro" id="IPR011042">
    <property type="entry name" value="6-blade_b-propeller_TolB-like"/>
</dbReference>
<organism evidence="3 4">
    <name type="scientific">Candidatus Cohnella colombiensis</name>
    <dbReference type="NCBI Taxonomy" id="3121368"/>
    <lineage>
        <taxon>Bacteria</taxon>
        <taxon>Bacillati</taxon>
        <taxon>Bacillota</taxon>
        <taxon>Bacilli</taxon>
        <taxon>Bacillales</taxon>
        <taxon>Paenibacillaceae</taxon>
        <taxon>Cohnella</taxon>
    </lineage>
</organism>
<keyword evidence="2" id="KW-0812">Transmembrane</keyword>
<dbReference type="SUPFAM" id="SSF82171">
    <property type="entry name" value="DPP6 N-terminal domain-like"/>
    <property type="match status" value="1"/>
</dbReference>
<protein>
    <submittedName>
        <fullName evidence="3">Uncharacterized protein</fullName>
    </submittedName>
</protein>
<dbReference type="Proteomes" id="UP001178662">
    <property type="component" value="Chromosome"/>
</dbReference>
<sequence>MPPTEQEMNEALRKAPFRERMFTSQHMEAVEIKLQADQRKQTKPSRRIWGIVLGSGIVAVIVGFVLFVGIERPNSNEQTVSGNLLVAADEDNDIASPESSQEPSQEPLKQPSPEPTPIETPLTPAQQQATDMWNSIGFVDVRYHPVNERMENVTLDQLLILTKHPDKDVRWYCAYRIIEFDSPEHHDVVLGIVDELLQDPEHLVAEAASFSNKVMLKSFDADPRFIRSPDGNTYTFVKFEEATYNDGTVWIARDGRVEKLYSVQGAFIYDLFWSPNSKWLYARYGGRTWNTFMWIDIRSGEIFDLTDIEQQIMDDPDNGYLIDHEQYGRFDYETSIVEWSPDSKRFLFHYNISHDDTYGYTGFGVYNLSSKKVEKVIRQTGGQYSTERLEDFTWEE</sequence>
<evidence type="ECO:0000256" key="1">
    <source>
        <dbReference type="SAM" id="MobiDB-lite"/>
    </source>
</evidence>
<evidence type="ECO:0000313" key="4">
    <source>
        <dbReference type="Proteomes" id="UP001178662"/>
    </source>
</evidence>
<feature type="transmembrane region" description="Helical" evidence="2">
    <location>
        <begin position="48"/>
        <end position="70"/>
    </location>
</feature>
<name>A0AA95J9V8_9BACL</name>
<keyword evidence="2" id="KW-1133">Transmembrane helix</keyword>
<evidence type="ECO:0000256" key="2">
    <source>
        <dbReference type="SAM" id="Phobius"/>
    </source>
</evidence>
<reference evidence="3" key="1">
    <citation type="submission" date="2023-03" db="EMBL/GenBank/DDBJ databases">
        <title>Andean soil-derived lignocellulolytic bacterial consortium as a source of novel taxa and putative plastic-active enzymes.</title>
        <authorList>
            <person name="Diaz-Garcia L."/>
            <person name="Chuvochina M."/>
            <person name="Feuerriegel G."/>
            <person name="Bunk B."/>
            <person name="Sproer C."/>
            <person name="Streit W.R."/>
            <person name="Rodriguez L.M."/>
            <person name="Overmann J."/>
            <person name="Jimenez D.J."/>
        </authorList>
    </citation>
    <scope>NUCLEOTIDE SEQUENCE</scope>
    <source>
        <strain evidence="3">MAG 2441</strain>
    </source>
</reference>
<dbReference type="Gene3D" id="2.120.10.30">
    <property type="entry name" value="TolB, C-terminal domain"/>
    <property type="match status" value="1"/>
</dbReference>
<proteinExistence type="predicted"/>
<dbReference type="AlphaFoldDB" id="A0AA95J9V8"/>
<accession>A0AA95J9V8</accession>
<feature type="region of interest" description="Disordered" evidence="1">
    <location>
        <begin position="93"/>
        <end position="126"/>
    </location>
</feature>
<dbReference type="EMBL" id="CP119317">
    <property type="protein sequence ID" value="WEK53693.1"/>
    <property type="molecule type" value="Genomic_DNA"/>
</dbReference>
<keyword evidence="4" id="KW-1185">Reference proteome</keyword>
<keyword evidence="2" id="KW-0472">Membrane</keyword>